<evidence type="ECO:0000256" key="1">
    <source>
        <dbReference type="SAM" id="Phobius"/>
    </source>
</evidence>
<dbReference type="InterPro" id="IPR011058">
    <property type="entry name" value="Cyanovirin-N"/>
</dbReference>
<reference evidence="3" key="1">
    <citation type="submission" date="2018-06" db="EMBL/GenBank/DDBJ databases">
        <authorList>
            <person name="Zhirakovskaya E."/>
        </authorList>
    </citation>
    <scope>NUCLEOTIDE SEQUENCE</scope>
</reference>
<accession>A0A3B0Y617</accession>
<organism evidence="3">
    <name type="scientific">hydrothermal vent metagenome</name>
    <dbReference type="NCBI Taxonomy" id="652676"/>
    <lineage>
        <taxon>unclassified sequences</taxon>
        <taxon>metagenomes</taxon>
        <taxon>ecological metagenomes</taxon>
    </lineage>
</organism>
<protein>
    <recommendedName>
        <fullName evidence="2">Cyanovirin-N domain-containing protein</fullName>
    </recommendedName>
</protein>
<dbReference type="EMBL" id="UOFL01000003">
    <property type="protein sequence ID" value="VAW70792.1"/>
    <property type="molecule type" value="Genomic_DNA"/>
</dbReference>
<feature type="transmembrane region" description="Helical" evidence="1">
    <location>
        <begin position="66"/>
        <end position="88"/>
    </location>
</feature>
<dbReference type="SUPFAM" id="SSF51322">
    <property type="entry name" value="Cyanovirin-N"/>
    <property type="match status" value="2"/>
</dbReference>
<dbReference type="AlphaFoldDB" id="A0A3B0Y617"/>
<dbReference type="Gene3D" id="2.30.60.10">
    <property type="entry name" value="Cyanovirin-N"/>
    <property type="match status" value="3"/>
</dbReference>
<keyword evidence="1" id="KW-0472">Membrane</keyword>
<evidence type="ECO:0000259" key="2">
    <source>
        <dbReference type="SMART" id="SM01111"/>
    </source>
</evidence>
<sequence>MGRLLLYLYFGSDYTFDVLLIGVRNRSIIVQVLVCFIAFMQSLWINYKNRENDMKNIINQESSKKFMISLSLLVFALSILLASFQTLADSTIAKRSSVSAPHGSYRRSCKNIHVKRHHLVNFNLYATCRNHSGHWIHSKYKRFRRCHGDIANHNGHLRCVARTTHHPAPVVHIPDGSYRQSCRTIHIKGHHLTARCNDGHGHYGYTKLHNYRKCHGDIRNSRGRLYCARRRVEHHAPVSHIPRGSYKHSCRNVHVRHGNLSASCRNNHGRWHHSKLHNYRGCHGDIGNHNGRLSCSR</sequence>
<name>A0A3B0Y617_9ZZZZ</name>
<keyword evidence="1" id="KW-0812">Transmembrane</keyword>
<feature type="transmembrane region" description="Helical" evidence="1">
    <location>
        <begin position="28"/>
        <end position="45"/>
    </location>
</feature>
<keyword evidence="1" id="KW-1133">Transmembrane helix</keyword>
<dbReference type="SMART" id="SM01111">
    <property type="entry name" value="CVNH"/>
    <property type="match status" value="1"/>
</dbReference>
<dbReference type="InterPro" id="IPR036673">
    <property type="entry name" value="Cyanovirin-N_sf"/>
</dbReference>
<evidence type="ECO:0000313" key="3">
    <source>
        <dbReference type="EMBL" id="VAW70792.1"/>
    </source>
</evidence>
<feature type="domain" description="Cyanovirin-N" evidence="2">
    <location>
        <begin position="177"/>
        <end position="295"/>
    </location>
</feature>
<gene>
    <name evidence="3" type="ORF">MNBD_GAMMA12-296</name>
</gene>
<dbReference type="Pfam" id="PF08881">
    <property type="entry name" value="CVNH"/>
    <property type="match status" value="1"/>
</dbReference>
<proteinExistence type="predicted"/>